<evidence type="ECO:0000256" key="1">
    <source>
        <dbReference type="SAM" id="MobiDB-lite"/>
    </source>
</evidence>
<sequence length="45" mass="5234">MQACFRIVDNLGQNGRSRPARRAVRHNGIQRSNRRRMPSSVHFSI</sequence>
<evidence type="ECO:0000313" key="3">
    <source>
        <dbReference type="Proteomes" id="UP000005365"/>
    </source>
</evidence>
<comment type="caution">
    <text evidence="2">The sequence shown here is derived from an EMBL/GenBank/DDBJ whole genome shotgun (WGS) entry which is preliminary data.</text>
</comment>
<protein>
    <submittedName>
        <fullName evidence="2">Uncharacterized protein</fullName>
    </submittedName>
</protein>
<dbReference type="EMBL" id="ACKO02000003">
    <property type="protein sequence ID" value="EET45508.1"/>
    <property type="molecule type" value="Genomic_DNA"/>
</dbReference>
<organism evidence="2 3">
    <name type="scientific">Neisseria sicca ATCC 29256</name>
    <dbReference type="NCBI Taxonomy" id="547045"/>
    <lineage>
        <taxon>Bacteria</taxon>
        <taxon>Pseudomonadati</taxon>
        <taxon>Pseudomonadota</taxon>
        <taxon>Betaproteobacteria</taxon>
        <taxon>Neisseriales</taxon>
        <taxon>Neisseriaceae</taxon>
        <taxon>Neisseria</taxon>
    </lineage>
</organism>
<accession>C6M2I7</accession>
<evidence type="ECO:0000313" key="2">
    <source>
        <dbReference type="EMBL" id="EET45508.1"/>
    </source>
</evidence>
<feature type="region of interest" description="Disordered" evidence="1">
    <location>
        <begin position="9"/>
        <end position="45"/>
    </location>
</feature>
<gene>
    <name evidence="2" type="ORF">NEISICOT_00726</name>
</gene>
<dbReference type="Proteomes" id="UP000005365">
    <property type="component" value="Unassembled WGS sequence"/>
</dbReference>
<keyword evidence="3" id="KW-1185">Reference proteome</keyword>
<name>C6M2I7_NEISI</name>
<reference evidence="2" key="1">
    <citation type="submission" date="2009-07" db="EMBL/GenBank/DDBJ databases">
        <authorList>
            <person name="Weinstock G."/>
            <person name="Sodergren E."/>
            <person name="Clifton S."/>
            <person name="Fulton L."/>
            <person name="Fulton B."/>
            <person name="Courtney L."/>
            <person name="Fronick C."/>
            <person name="Harrison M."/>
            <person name="Strong C."/>
            <person name="Farmer C."/>
            <person name="Delahaunty K."/>
            <person name="Markovic C."/>
            <person name="Hall O."/>
            <person name="Minx P."/>
            <person name="Tomlinson C."/>
            <person name="Mitreva M."/>
            <person name="Nelson J."/>
            <person name="Hou S."/>
            <person name="Wollam A."/>
            <person name="Pepin K.H."/>
            <person name="Johnson M."/>
            <person name="Bhonagiri V."/>
            <person name="Nash W.E."/>
            <person name="Warren W."/>
            <person name="Chinwalla A."/>
            <person name="Mardis E.R."/>
            <person name="Wilson R.K."/>
        </authorList>
    </citation>
    <scope>NUCLEOTIDE SEQUENCE [LARGE SCALE GENOMIC DNA]</scope>
    <source>
        <strain evidence="2">ATCC 29256</strain>
    </source>
</reference>
<dbReference type="AlphaFoldDB" id="C6M2I7"/>
<proteinExistence type="predicted"/>